<dbReference type="EMBL" id="LVXG01000006">
    <property type="protein sequence ID" value="OQP53349.1"/>
    <property type="molecule type" value="Genomic_DNA"/>
</dbReference>
<dbReference type="Gene3D" id="3.40.30.10">
    <property type="entry name" value="Glutaredoxin"/>
    <property type="match status" value="2"/>
</dbReference>
<evidence type="ECO:0000259" key="3">
    <source>
        <dbReference type="PROSITE" id="PS51352"/>
    </source>
</evidence>
<dbReference type="SUPFAM" id="SSF52833">
    <property type="entry name" value="Thioredoxin-like"/>
    <property type="match status" value="2"/>
</dbReference>
<evidence type="ECO:0000256" key="2">
    <source>
        <dbReference type="SAM" id="SignalP"/>
    </source>
</evidence>
<dbReference type="GO" id="GO:0016491">
    <property type="term" value="F:oxidoreductase activity"/>
    <property type="evidence" value="ECO:0007669"/>
    <property type="project" value="InterPro"/>
</dbReference>
<dbReference type="RefSeq" id="WP_081197697.1">
    <property type="nucleotide sequence ID" value="NZ_FOCZ01000008.1"/>
</dbReference>
<dbReference type="PANTHER" id="PTHR43640">
    <property type="entry name" value="OS07G0260300 PROTEIN"/>
    <property type="match status" value="1"/>
</dbReference>
<dbReference type="Pfam" id="PF00578">
    <property type="entry name" value="AhpC-TSA"/>
    <property type="match status" value="2"/>
</dbReference>
<feature type="domain" description="Thioredoxin" evidence="3">
    <location>
        <begin position="223"/>
        <end position="372"/>
    </location>
</feature>
<feature type="chain" id="PRO_5010724317" evidence="2">
    <location>
        <begin position="19"/>
        <end position="376"/>
    </location>
</feature>
<keyword evidence="5" id="KW-1185">Reference proteome</keyword>
<dbReference type="PROSITE" id="PS00194">
    <property type="entry name" value="THIOREDOXIN_1"/>
    <property type="match status" value="1"/>
</dbReference>
<dbReference type="GO" id="GO:0016209">
    <property type="term" value="F:antioxidant activity"/>
    <property type="evidence" value="ECO:0007669"/>
    <property type="project" value="InterPro"/>
</dbReference>
<dbReference type="InterPro" id="IPR036249">
    <property type="entry name" value="Thioredoxin-like_sf"/>
</dbReference>
<dbReference type="InterPro" id="IPR017937">
    <property type="entry name" value="Thioredoxin_CS"/>
</dbReference>
<gene>
    <name evidence="4" type="ORF">A4H97_23140</name>
</gene>
<dbReference type="InterPro" id="IPR013766">
    <property type="entry name" value="Thioredoxin_domain"/>
</dbReference>
<evidence type="ECO:0000313" key="5">
    <source>
        <dbReference type="Proteomes" id="UP000192610"/>
    </source>
</evidence>
<dbReference type="CDD" id="cd02969">
    <property type="entry name" value="PRX_like1"/>
    <property type="match status" value="1"/>
</dbReference>
<dbReference type="InterPro" id="IPR000866">
    <property type="entry name" value="AhpC/TSA"/>
</dbReference>
<accession>A0A1V9F4N1</accession>
<feature type="signal peptide" evidence="2">
    <location>
        <begin position="1"/>
        <end position="18"/>
    </location>
</feature>
<dbReference type="AlphaFoldDB" id="A0A1V9F4N1"/>
<comment type="caution">
    <text evidence="4">The sequence shown here is derived from an EMBL/GenBank/DDBJ whole genome shotgun (WGS) entry which is preliminary data.</text>
</comment>
<evidence type="ECO:0000256" key="1">
    <source>
        <dbReference type="ARBA" id="ARBA00023284"/>
    </source>
</evidence>
<evidence type="ECO:0000313" key="4">
    <source>
        <dbReference type="EMBL" id="OQP53349.1"/>
    </source>
</evidence>
<dbReference type="PROSITE" id="PS51352">
    <property type="entry name" value="THIOREDOXIN_2"/>
    <property type="match status" value="2"/>
</dbReference>
<dbReference type="STRING" id="354355.SAMN05660816_04573"/>
<proteinExistence type="predicted"/>
<feature type="domain" description="Thioredoxin" evidence="3">
    <location>
        <begin position="31"/>
        <end position="195"/>
    </location>
</feature>
<keyword evidence="1" id="KW-0676">Redox-active center</keyword>
<reference evidence="5" key="1">
    <citation type="submission" date="2016-04" db="EMBL/GenBank/DDBJ databases">
        <authorList>
            <person name="Chen L."/>
            <person name="Zhuang W."/>
            <person name="Wang G."/>
        </authorList>
    </citation>
    <scope>NUCLEOTIDE SEQUENCE [LARGE SCALE GENOMIC DNA]</scope>
    <source>
        <strain evidence="5">17621</strain>
    </source>
</reference>
<sequence>MKSALFYLLLLPAICIVAAPVNNIRDEHKTLAIGSKAPDFKLPGIDGKTYTLSSFKNAQVLVIVFTCNHCPTAQAYEDRIIQLTKDYSAKNVAVVAIMPNDPKSVRLDELGYSDMSDHFDEMKARAKQKHFNFPYLYDGDAQATAKAYGPVATPHVFIFDKTRTLRYQGRIDNVEKPTKTPTELNTRDAIDALLQGEPVSVETTKVFGCSIKWAEKTSLVKQGFEEWAKEPVSVNTIDEAGLKDLISNNSDKLRLINIWATWCGPCVTEFPEFISINRMFRRRDFEFISISADDPAKKEKVLKFLQQQQASNTNYLFSIDDKYKLIETVDPKWPGALPYTILVEPGGKIVYGKQGTIDAAEIKKLIVDNKLIGRYY</sequence>
<dbReference type="Proteomes" id="UP000192610">
    <property type="component" value="Unassembled WGS sequence"/>
</dbReference>
<name>A0A1V9F4N1_9BACT</name>
<organism evidence="4 5">
    <name type="scientific">Niastella yeongjuensis</name>
    <dbReference type="NCBI Taxonomy" id="354355"/>
    <lineage>
        <taxon>Bacteria</taxon>
        <taxon>Pseudomonadati</taxon>
        <taxon>Bacteroidota</taxon>
        <taxon>Chitinophagia</taxon>
        <taxon>Chitinophagales</taxon>
        <taxon>Chitinophagaceae</taxon>
        <taxon>Niastella</taxon>
    </lineage>
</organism>
<protein>
    <submittedName>
        <fullName evidence="4">Redoxin</fullName>
    </submittedName>
</protein>
<keyword evidence="2" id="KW-0732">Signal</keyword>
<dbReference type="OrthoDB" id="9809746at2"/>
<dbReference type="PANTHER" id="PTHR43640:SF1">
    <property type="entry name" value="THIOREDOXIN-DEPENDENT PEROXIREDOXIN"/>
    <property type="match status" value="1"/>
</dbReference>
<dbReference type="InterPro" id="IPR047262">
    <property type="entry name" value="PRX-like1"/>
</dbReference>
<dbReference type="CDD" id="cd02966">
    <property type="entry name" value="TlpA_like_family"/>
    <property type="match status" value="1"/>
</dbReference>